<dbReference type="Gene3D" id="2.10.70.10">
    <property type="entry name" value="Complement Module, domain 1"/>
    <property type="match status" value="1"/>
</dbReference>
<protein>
    <submittedName>
        <fullName evidence="1">Uncharacterized protein</fullName>
    </submittedName>
</protein>
<dbReference type="EMBL" id="JAHRIO010035670">
    <property type="protein sequence ID" value="MEQ2170110.1"/>
    <property type="molecule type" value="Genomic_DNA"/>
</dbReference>
<feature type="non-terminal residue" evidence="1">
    <location>
        <position position="1"/>
    </location>
</feature>
<name>A0ABV0NFF8_9TELE</name>
<accession>A0ABV0NFF8</accession>
<evidence type="ECO:0000313" key="1">
    <source>
        <dbReference type="EMBL" id="MEQ2170110.1"/>
    </source>
</evidence>
<keyword evidence="2" id="KW-1185">Reference proteome</keyword>
<gene>
    <name evidence="1" type="ORF">GOODEAATRI_031930</name>
</gene>
<proteinExistence type="predicted"/>
<reference evidence="1 2" key="1">
    <citation type="submission" date="2021-06" db="EMBL/GenBank/DDBJ databases">
        <authorList>
            <person name="Palmer J.M."/>
        </authorList>
    </citation>
    <scope>NUCLEOTIDE SEQUENCE [LARGE SCALE GENOMIC DNA]</scope>
    <source>
        <strain evidence="1 2">GA_2019</strain>
        <tissue evidence="1">Muscle</tissue>
    </source>
</reference>
<comment type="caution">
    <text evidence="1">The sequence shown here is derived from an EMBL/GenBank/DDBJ whole genome shotgun (WGS) entry which is preliminary data.</text>
</comment>
<dbReference type="Proteomes" id="UP001476798">
    <property type="component" value="Unassembled WGS sequence"/>
</dbReference>
<evidence type="ECO:0000313" key="2">
    <source>
        <dbReference type="Proteomes" id="UP001476798"/>
    </source>
</evidence>
<organism evidence="1 2">
    <name type="scientific">Goodea atripinnis</name>
    <dbReference type="NCBI Taxonomy" id="208336"/>
    <lineage>
        <taxon>Eukaryota</taxon>
        <taxon>Metazoa</taxon>
        <taxon>Chordata</taxon>
        <taxon>Craniata</taxon>
        <taxon>Vertebrata</taxon>
        <taxon>Euteleostomi</taxon>
        <taxon>Actinopterygii</taxon>
        <taxon>Neopterygii</taxon>
        <taxon>Teleostei</taxon>
        <taxon>Neoteleostei</taxon>
        <taxon>Acanthomorphata</taxon>
        <taxon>Ovalentaria</taxon>
        <taxon>Atherinomorphae</taxon>
        <taxon>Cyprinodontiformes</taxon>
        <taxon>Goodeidae</taxon>
        <taxon>Goodea</taxon>
    </lineage>
</organism>
<sequence>GGMEGSVMTYHCDPGKFPFPVSYRVCRINGSKLAQRRASPARKGSPFMGQPKETAHCLESGPEPLQFVMIMVRK</sequence>